<dbReference type="AlphaFoldDB" id="A0A160NWF5"/>
<organism evidence="2 3">
    <name type="scientific">Streptomyces laurentii</name>
    <dbReference type="NCBI Taxonomy" id="39478"/>
    <lineage>
        <taxon>Bacteria</taxon>
        <taxon>Bacillati</taxon>
        <taxon>Actinomycetota</taxon>
        <taxon>Actinomycetes</taxon>
        <taxon>Kitasatosporales</taxon>
        <taxon>Streptomycetaceae</taxon>
        <taxon>Streptomyces</taxon>
    </lineage>
</organism>
<reference evidence="2 3" key="1">
    <citation type="journal article" date="2016" name="Genome Announc.">
        <title>Complete Genome Sequence of Thiostrepton-Producing Streptomyces laurentii ATCC 31255.</title>
        <authorList>
            <person name="Doi K."/>
            <person name="Fujino Y."/>
            <person name="Nagayoshi Y."/>
            <person name="Ohshima T."/>
            <person name="Ogata S."/>
        </authorList>
    </citation>
    <scope>NUCLEOTIDE SEQUENCE [LARGE SCALE GENOMIC DNA]</scope>
    <source>
        <strain evidence="2 3">ATCC 31255</strain>
    </source>
</reference>
<keyword evidence="3" id="KW-1185">Reference proteome</keyword>
<protein>
    <submittedName>
        <fullName evidence="2">LuxR-family transcriptional regulator</fullName>
    </submittedName>
</protein>
<dbReference type="EMBL" id="AP017424">
    <property type="protein sequence ID" value="BAU82061.1"/>
    <property type="molecule type" value="Genomic_DNA"/>
</dbReference>
<gene>
    <name evidence="2" type="ORF">SLA_1118</name>
</gene>
<feature type="region of interest" description="Disordered" evidence="1">
    <location>
        <begin position="28"/>
        <end position="66"/>
    </location>
</feature>
<name>A0A160NWF5_STRLU</name>
<sequence>MSKFSRSTRTVQYHLSKVFGKLGVTSRGRLDRVLPAGPGTPTAPPAPADPPRRTSARTAGRRRTGA</sequence>
<evidence type="ECO:0000256" key="1">
    <source>
        <dbReference type="SAM" id="MobiDB-lite"/>
    </source>
</evidence>
<proteinExistence type="predicted"/>
<dbReference type="Proteomes" id="UP000217676">
    <property type="component" value="Chromosome"/>
</dbReference>
<accession>A0A160NWF5</accession>
<evidence type="ECO:0000313" key="2">
    <source>
        <dbReference type="EMBL" id="BAU82061.1"/>
    </source>
</evidence>
<dbReference type="KEGG" id="slau:SLA_1118"/>
<evidence type="ECO:0000313" key="3">
    <source>
        <dbReference type="Proteomes" id="UP000217676"/>
    </source>
</evidence>